<dbReference type="Pfam" id="PF00005">
    <property type="entry name" value="ABC_tran"/>
    <property type="match status" value="1"/>
</dbReference>
<evidence type="ECO:0000259" key="5">
    <source>
        <dbReference type="PROSITE" id="PS50893"/>
    </source>
</evidence>
<dbReference type="Gene3D" id="3.40.50.300">
    <property type="entry name" value="P-loop containing nucleotide triphosphate hydrolases"/>
    <property type="match status" value="1"/>
</dbReference>
<organism evidence="6">
    <name type="scientific">bioreactor metagenome</name>
    <dbReference type="NCBI Taxonomy" id="1076179"/>
    <lineage>
        <taxon>unclassified sequences</taxon>
        <taxon>metagenomes</taxon>
        <taxon>ecological metagenomes</taxon>
    </lineage>
</organism>
<evidence type="ECO:0000256" key="2">
    <source>
        <dbReference type="ARBA" id="ARBA00022448"/>
    </source>
</evidence>
<dbReference type="PANTHER" id="PTHR43553">
    <property type="entry name" value="HEAVY METAL TRANSPORTER"/>
    <property type="match status" value="1"/>
</dbReference>
<comment type="similarity">
    <text evidence="1">Belongs to the ABC transporter superfamily.</text>
</comment>
<gene>
    <name evidence="6" type="primary">ecfA2_8</name>
    <name evidence="6" type="ORF">SDC9_50505</name>
</gene>
<dbReference type="EC" id="3.6.3.-" evidence="6"/>
<dbReference type="InterPro" id="IPR027417">
    <property type="entry name" value="P-loop_NTPase"/>
</dbReference>
<keyword evidence="6" id="KW-0378">Hydrolase</keyword>
<dbReference type="SMART" id="SM00382">
    <property type="entry name" value="AAA"/>
    <property type="match status" value="1"/>
</dbReference>
<evidence type="ECO:0000256" key="4">
    <source>
        <dbReference type="ARBA" id="ARBA00022840"/>
    </source>
</evidence>
<dbReference type="GO" id="GO:0005524">
    <property type="term" value="F:ATP binding"/>
    <property type="evidence" value="ECO:0007669"/>
    <property type="project" value="UniProtKB-KW"/>
</dbReference>
<dbReference type="InterPro" id="IPR003439">
    <property type="entry name" value="ABC_transporter-like_ATP-bd"/>
</dbReference>
<evidence type="ECO:0000256" key="3">
    <source>
        <dbReference type="ARBA" id="ARBA00022741"/>
    </source>
</evidence>
<reference evidence="6" key="1">
    <citation type="submission" date="2019-08" db="EMBL/GenBank/DDBJ databases">
        <authorList>
            <person name="Kucharzyk K."/>
            <person name="Murdoch R.W."/>
            <person name="Higgins S."/>
            <person name="Loffler F."/>
        </authorList>
    </citation>
    <scope>NUCLEOTIDE SEQUENCE</scope>
</reference>
<dbReference type="InterPro" id="IPR015856">
    <property type="entry name" value="ABC_transpr_CbiO/EcfA_su"/>
</dbReference>
<dbReference type="InterPro" id="IPR003593">
    <property type="entry name" value="AAA+_ATPase"/>
</dbReference>
<dbReference type="InterPro" id="IPR050095">
    <property type="entry name" value="ECF_ABC_transporter_ATP-bd"/>
</dbReference>
<dbReference type="PANTHER" id="PTHR43553:SF24">
    <property type="entry name" value="ENERGY-COUPLING FACTOR TRANSPORTER ATP-BINDING PROTEIN ECFA1"/>
    <property type="match status" value="1"/>
</dbReference>
<evidence type="ECO:0000256" key="1">
    <source>
        <dbReference type="ARBA" id="ARBA00005417"/>
    </source>
</evidence>
<dbReference type="PROSITE" id="PS50893">
    <property type="entry name" value="ABC_TRANSPORTER_2"/>
    <property type="match status" value="1"/>
</dbReference>
<sequence>MMRQAQKTGTAPLYEIRDLVCAYGDEPVLHIDRLDISSDGPTAFVGHNGSGKSTLLKALAFLLKPAAGTIRFLGEPTEEREGELRREVTLLLQEPYLLRRSVFENVAYGLRARGATDRLAERVAEALQMVGLSPDFGKREWFRLSGGESRRVALASRLALRTKVLLLDEPTANVDEENALLMARVIGEAREKWGTVSLIASHDIQWLDGVCGRRILMRRGKIESISA</sequence>
<accession>A0A644WKD0</accession>
<dbReference type="GO" id="GO:0043190">
    <property type="term" value="C:ATP-binding cassette (ABC) transporter complex"/>
    <property type="evidence" value="ECO:0007669"/>
    <property type="project" value="TreeGrafter"/>
</dbReference>
<dbReference type="CDD" id="cd03225">
    <property type="entry name" value="ABC_cobalt_CbiO_domain1"/>
    <property type="match status" value="1"/>
</dbReference>
<name>A0A644WKD0_9ZZZZ</name>
<dbReference type="GO" id="GO:0042626">
    <property type="term" value="F:ATPase-coupled transmembrane transporter activity"/>
    <property type="evidence" value="ECO:0007669"/>
    <property type="project" value="TreeGrafter"/>
</dbReference>
<evidence type="ECO:0000313" key="6">
    <source>
        <dbReference type="EMBL" id="MPM04230.1"/>
    </source>
</evidence>
<keyword evidence="4 6" id="KW-0067">ATP-binding</keyword>
<proteinExistence type="inferred from homology"/>
<keyword evidence="2" id="KW-0813">Transport</keyword>
<dbReference type="SUPFAM" id="SSF52540">
    <property type="entry name" value="P-loop containing nucleoside triphosphate hydrolases"/>
    <property type="match status" value="1"/>
</dbReference>
<dbReference type="EMBL" id="VSSQ01001020">
    <property type="protein sequence ID" value="MPM04230.1"/>
    <property type="molecule type" value="Genomic_DNA"/>
</dbReference>
<dbReference type="GO" id="GO:0016887">
    <property type="term" value="F:ATP hydrolysis activity"/>
    <property type="evidence" value="ECO:0007669"/>
    <property type="project" value="InterPro"/>
</dbReference>
<dbReference type="AlphaFoldDB" id="A0A644WKD0"/>
<comment type="caution">
    <text evidence="6">The sequence shown here is derived from an EMBL/GenBank/DDBJ whole genome shotgun (WGS) entry which is preliminary data.</text>
</comment>
<keyword evidence="3" id="KW-0547">Nucleotide-binding</keyword>
<feature type="domain" description="ABC transporter" evidence="5">
    <location>
        <begin position="14"/>
        <end position="227"/>
    </location>
</feature>
<protein>
    <submittedName>
        <fullName evidence="6">Energy-coupling factor transporter ATP-binding protein EcfA2</fullName>
        <ecNumber evidence="6">3.6.3.-</ecNumber>
    </submittedName>
</protein>